<dbReference type="Pfam" id="PF03476">
    <property type="entry name" value="MOSC_N"/>
    <property type="match status" value="1"/>
</dbReference>
<proteinExistence type="predicted"/>
<sequence>MARVEGLRVYPVKGLDGVDIEAATVGAGGTLAGDREFALVDGDSVINAKQAPSLHEVDADFDPETGELSVEAPGRDSRTFALRDDRTAASAWFSEHVGADLSLERDAERGFVDRPEIGPSVVSTATLEAVASWFDDLTTAGVRRRLRANVEVGGVEAFWEDRFLGDDAPAFEAGGVRVDGVKPCGRCVVPTRDPDTGDPLPGFRERFVERRRETLPEWVDRDAFDHFYVVMLLASVPEADRGKTIRVGDDVTVVESARR</sequence>
<dbReference type="SUPFAM" id="SSF141673">
    <property type="entry name" value="MOSC N-terminal domain-like"/>
    <property type="match status" value="1"/>
</dbReference>
<comment type="caution">
    <text evidence="2">The sequence shown here is derived from an EMBL/GenBank/DDBJ whole genome shotgun (WGS) entry which is preliminary data.</text>
</comment>
<evidence type="ECO:0000259" key="1">
    <source>
        <dbReference type="PROSITE" id="PS51340"/>
    </source>
</evidence>
<dbReference type="RefSeq" id="WP_232571688.1">
    <property type="nucleotide sequence ID" value="NZ_CP089466.1"/>
</dbReference>
<dbReference type="EMBL" id="JBHRWN010000002">
    <property type="protein sequence ID" value="MFC3477179.1"/>
    <property type="molecule type" value="Genomic_DNA"/>
</dbReference>
<gene>
    <name evidence="2" type="ORF">ACFOKC_05525</name>
</gene>
<dbReference type="GeneID" id="69116896"/>
<organism evidence="2 3">
    <name type="scientific">Halobacterium litoreum</name>
    <dbReference type="NCBI Taxonomy" id="2039234"/>
    <lineage>
        <taxon>Archaea</taxon>
        <taxon>Methanobacteriati</taxon>
        <taxon>Methanobacteriota</taxon>
        <taxon>Stenosarchaea group</taxon>
        <taxon>Halobacteria</taxon>
        <taxon>Halobacteriales</taxon>
        <taxon>Halobacteriaceae</taxon>
        <taxon>Halobacterium</taxon>
    </lineage>
</organism>
<dbReference type="SUPFAM" id="SSF50800">
    <property type="entry name" value="PK beta-barrel domain-like"/>
    <property type="match status" value="1"/>
</dbReference>
<dbReference type="AlphaFoldDB" id="A0ABD5NDF6"/>
<name>A0ABD5NDF6_9EURY</name>
<dbReference type="Pfam" id="PF03473">
    <property type="entry name" value="MOSC"/>
    <property type="match status" value="1"/>
</dbReference>
<dbReference type="InterPro" id="IPR011037">
    <property type="entry name" value="Pyrv_Knase-like_insert_dom_sf"/>
</dbReference>
<reference evidence="2 3" key="1">
    <citation type="journal article" date="2019" name="Int. J. Syst. Evol. Microbiol.">
        <title>The Global Catalogue of Microorganisms (GCM) 10K type strain sequencing project: providing services to taxonomists for standard genome sequencing and annotation.</title>
        <authorList>
            <consortium name="The Broad Institute Genomics Platform"/>
            <consortium name="The Broad Institute Genome Sequencing Center for Infectious Disease"/>
            <person name="Wu L."/>
            <person name="Ma J."/>
        </authorList>
    </citation>
    <scope>NUCLEOTIDE SEQUENCE [LARGE SCALE GENOMIC DNA]</scope>
    <source>
        <strain evidence="2 3">CGMCC 1.12562</strain>
    </source>
</reference>
<evidence type="ECO:0000313" key="3">
    <source>
        <dbReference type="Proteomes" id="UP001595660"/>
    </source>
</evidence>
<dbReference type="PROSITE" id="PS51340">
    <property type="entry name" value="MOSC"/>
    <property type="match status" value="1"/>
</dbReference>
<dbReference type="InterPro" id="IPR005302">
    <property type="entry name" value="MoCF_Sase_C"/>
</dbReference>
<evidence type="ECO:0000313" key="2">
    <source>
        <dbReference type="EMBL" id="MFC3477179.1"/>
    </source>
</evidence>
<keyword evidence="3" id="KW-1185">Reference proteome</keyword>
<dbReference type="InterPro" id="IPR005303">
    <property type="entry name" value="MOCOS_middle"/>
</dbReference>
<feature type="domain" description="MOSC" evidence="1">
    <location>
        <begin position="85"/>
        <end position="254"/>
    </location>
</feature>
<accession>A0ABD5NDF6</accession>
<protein>
    <submittedName>
        <fullName evidence="2">MOSC domain-containing protein</fullName>
    </submittedName>
</protein>
<dbReference type="Proteomes" id="UP001595660">
    <property type="component" value="Unassembled WGS sequence"/>
</dbReference>